<dbReference type="GO" id="GO:0004665">
    <property type="term" value="F:prephenate dehydrogenase (NADP+) activity"/>
    <property type="evidence" value="ECO:0007669"/>
    <property type="project" value="InterPro"/>
</dbReference>
<dbReference type="PANTHER" id="PTHR21363">
    <property type="entry name" value="PREPHENATE DEHYDROGENASE"/>
    <property type="match status" value="1"/>
</dbReference>
<evidence type="ECO:0000256" key="4">
    <source>
        <dbReference type="ARBA" id="ARBA00022498"/>
    </source>
</evidence>
<feature type="domain" description="Prephenate/arogenate dehydrogenase" evidence="9">
    <location>
        <begin position="10"/>
        <end position="287"/>
    </location>
</feature>
<keyword evidence="7" id="KW-0057">Aromatic amino acid biosynthesis</keyword>
<dbReference type="SUPFAM" id="SSF48179">
    <property type="entry name" value="6-phosphogluconate dehydrogenase C-terminal domain-like"/>
    <property type="match status" value="1"/>
</dbReference>
<name>A0A6J7GNU6_9ZZZZ</name>
<sequence>MSENVSRLSGAVRVVGVGLLGASVGLCLRARGIDVILDDVSPSSVQLAVDLGAGRATRVDDLPVLVVIAVPPDVTADVIEAELARYPDAVITDVASVKLAPLVELKRRGVSLVNYIGSHPLAGRERGGAIAASGDLFIGRPWVVCRDDQTPAWALALVEDLVLEVGAVPIEMTPDDHDLAVGLVSHVPQIVSSLMAKQLSSASDDAVRLAGQGVRDVTRIAASSPEMWIQILAANHEAVVAILEQYGRDVAAITDALRNVDAPGSRRVLAETLAGGNAGVARLPVKHGEHRKFTSIVVLVDDRPGQIAQLLTEIGELNINLEDLRLDHAEGAQLGMVEFSVVPEVAEQLIVDLETRGWRVHR</sequence>
<feature type="domain" description="ACT" evidence="10">
    <location>
        <begin position="295"/>
        <end position="362"/>
    </location>
</feature>
<keyword evidence="6" id="KW-0520">NAD</keyword>
<dbReference type="InterPro" id="IPR003099">
    <property type="entry name" value="Prephen_DH"/>
</dbReference>
<dbReference type="InterPro" id="IPR002912">
    <property type="entry name" value="ACT_dom"/>
</dbReference>
<dbReference type="PROSITE" id="PS51176">
    <property type="entry name" value="PDH_ADH"/>
    <property type="match status" value="1"/>
</dbReference>
<evidence type="ECO:0000256" key="5">
    <source>
        <dbReference type="ARBA" id="ARBA00023002"/>
    </source>
</evidence>
<dbReference type="NCBIfam" id="NF005112">
    <property type="entry name" value="PRK06545.2-4"/>
    <property type="match status" value="1"/>
</dbReference>
<accession>A0A6J7GNU6</accession>
<evidence type="ECO:0000259" key="10">
    <source>
        <dbReference type="PROSITE" id="PS51671"/>
    </source>
</evidence>
<comment type="pathway">
    <text evidence="1">Amino-acid biosynthesis; L-tyrosine biosynthesis; (4-hydroxyphenyl)pyruvate from prephenate (NAD(+) route): step 1/1.</text>
</comment>
<evidence type="ECO:0000259" key="9">
    <source>
        <dbReference type="PROSITE" id="PS51176"/>
    </source>
</evidence>
<dbReference type="GO" id="GO:0008977">
    <property type="term" value="F:prephenate dehydrogenase (NAD+) activity"/>
    <property type="evidence" value="ECO:0007669"/>
    <property type="project" value="UniProtKB-EC"/>
</dbReference>
<keyword evidence="7" id="KW-0028">Amino-acid biosynthesis</keyword>
<dbReference type="Pfam" id="PF02153">
    <property type="entry name" value="PDH_N"/>
    <property type="match status" value="1"/>
</dbReference>
<evidence type="ECO:0000313" key="11">
    <source>
        <dbReference type="EMBL" id="CAB4906010.1"/>
    </source>
</evidence>
<organism evidence="11">
    <name type="scientific">freshwater metagenome</name>
    <dbReference type="NCBI Taxonomy" id="449393"/>
    <lineage>
        <taxon>unclassified sequences</taxon>
        <taxon>metagenomes</taxon>
        <taxon>ecological metagenomes</taxon>
    </lineage>
</organism>
<dbReference type="Gene3D" id="3.40.50.720">
    <property type="entry name" value="NAD(P)-binding Rossmann-like Domain"/>
    <property type="match status" value="1"/>
</dbReference>
<dbReference type="InterPro" id="IPR050812">
    <property type="entry name" value="Preph/Arog_dehydrog"/>
</dbReference>
<dbReference type="AlphaFoldDB" id="A0A6J7GNU6"/>
<dbReference type="PANTHER" id="PTHR21363:SF0">
    <property type="entry name" value="PREPHENATE DEHYDROGENASE [NADP(+)]"/>
    <property type="match status" value="1"/>
</dbReference>
<evidence type="ECO:0000256" key="2">
    <source>
        <dbReference type="ARBA" id="ARBA00012068"/>
    </source>
</evidence>
<dbReference type="GO" id="GO:0006571">
    <property type="term" value="P:tyrosine biosynthetic process"/>
    <property type="evidence" value="ECO:0007669"/>
    <property type="project" value="UniProtKB-UniPathway"/>
</dbReference>
<proteinExistence type="predicted"/>
<keyword evidence="5" id="KW-0560">Oxidoreductase</keyword>
<dbReference type="NCBIfam" id="NF005111">
    <property type="entry name" value="PRK06545.2-3"/>
    <property type="match status" value="1"/>
</dbReference>
<protein>
    <recommendedName>
        <fullName evidence="3">Prephenate dehydrogenase</fullName>
        <ecNumber evidence="2">1.3.1.12</ecNumber>
    </recommendedName>
</protein>
<reference evidence="11" key="1">
    <citation type="submission" date="2020-05" db="EMBL/GenBank/DDBJ databases">
        <authorList>
            <person name="Chiriac C."/>
            <person name="Salcher M."/>
            <person name="Ghai R."/>
            <person name="Kavagutti S V."/>
        </authorList>
    </citation>
    <scope>NUCLEOTIDE SEQUENCE</scope>
</reference>
<evidence type="ECO:0000256" key="3">
    <source>
        <dbReference type="ARBA" id="ARBA00016891"/>
    </source>
</evidence>
<dbReference type="InterPro" id="IPR036291">
    <property type="entry name" value="NAD(P)-bd_dom_sf"/>
</dbReference>
<evidence type="ECO:0000256" key="1">
    <source>
        <dbReference type="ARBA" id="ARBA00005067"/>
    </source>
</evidence>
<dbReference type="InterPro" id="IPR046826">
    <property type="entry name" value="PDH_N"/>
</dbReference>
<dbReference type="GO" id="GO:0070403">
    <property type="term" value="F:NAD+ binding"/>
    <property type="evidence" value="ECO:0007669"/>
    <property type="project" value="InterPro"/>
</dbReference>
<evidence type="ECO:0000256" key="6">
    <source>
        <dbReference type="ARBA" id="ARBA00023027"/>
    </source>
</evidence>
<dbReference type="InterPro" id="IPR045865">
    <property type="entry name" value="ACT-like_dom_sf"/>
</dbReference>
<dbReference type="SUPFAM" id="SSF55021">
    <property type="entry name" value="ACT-like"/>
    <property type="match status" value="1"/>
</dbReference>
<evidence type="ECO:0000256" key="8">
    <source>
        <dbReference type="ARBA" id="ARBA00049260"/>
    </source>
</evidence>
<dbReference type="EC" id="1.3.1.12" evidence="2"/>
<evidence type="ECO:0000256" key="7">
    <source>
        <dbReference type="ARBA" id="ARBA00023141"/>
    </source>
</evidence>
<dbReference type="UniPathway" id="UPA00122">
    <property type="reaction ID" value="UER00961"/>
</dbReference>
<dbReference type="Gene3D" id="1.10.3660.10">
    <property type="entry name" value="6-phosphogluconate dehydrogenase C-terminal like domain"/>
    <property type="match status" value="1"/>
</dbReference>
<dbReference type="Pfam" id="PF20463">
    <property type="entry name" value="PDH_C"/>
    <property type="match status" value="1"/>
</dbReference>
<dbReference type="InterPro" id="IPR008927">
    <property type="entry name" value="6-PGluconate_DH-like_C_sf"/>
</dbReference>
<dbReference type="PROSITE" id="PS51671">
    <property type="entry name" value="ACT"/>
    <property type="match status" value="1"/>
</dbReference>
<keyword evidence="4" id="KW-0827">Tyrosine biosynthesis</keyword>
<dbReference type="EMBL" id="CAFBMB010000108">
    <property type="protein sequence ID" value="CAB4906010.1"/>
    <property type="molecule type" value="Genomic_DNA"/>
</dbReference>
<dbReference type="SUPFAM" id="SSF51735">
    <property type="entry name" value="NAD(P)-binding Rossmann-fold domains"/>
    <property type="match status" value="1"/>
</dbReference>
<dbReference type="InterPro" id="IPR046825">
    <property type="entry name" value="PDH_C"/>
</dbReference>
<comment type="catalytic activity">
    <reaction evidence="8">
        <text>prephenate + NAD(+) = 3-(4-hydroxyphenyl)pyruvate + CO2 + NADH</text>
        <dbReference type="Rhea" id="RHEA:13869"/>
        <dbReference type="ChEBI" id="CHEBI:16526"/>
        <dbReference type="ChEBI" id="CHEBI:29934"/>
        <dbReference type="ChEBI" id="CHEBI:36242"/>
        <dbReference type="ChEBI" id="CHEBI:57540"/>
        <dbReference type="ChEBI" id="CHEBI:57945"/>
        <dbReference type="EC" id="1.3.1.12"/>
    </reaction>
</comment>
<gene>
    <name evidence="11" type="ORF">UFOPK3516_01193</name>
</gene>